<dbReference type="EMBL" id="FOCM01000009">
    <property type="protein sequence ID" value="SEN98892.1"/>
    <property type="molecule type" value="Genomic_DNA"/>
</dbReference>
<evidence type="ECO:0000313" key="12">
    <source>
        <dbReference type="EMBL" id="SEN98892.1"/>
    </source>
</evidence>
<evidence type="ECO:0000256" key="2">
    <source>
        <dbReference type="ARBA" id="ARBA00004651"/>
    </source>
</evidence>
<feature type="transmembrane region" description="Helical" evidence="10">
    <location>
        <begin position="242"/>
        <end position="264"/>
    </location>
</feature>
<dbReference type="Proteomes" id="UP000199372">
    <property type="component" value="Unassembled WGS sequence"/>
</dbReference>
<dbReference type="InterPro" id="IPR003918">
    <property type="entry name" value="NADH_UbQ_OxRdtase"/>
</dbReference>
<proteinExistence type="inferred from homology"/>
<organism evidence="12 13">
    <name type="scientific">Palleronia pelagia</name>
    <dbReference type="NCBI Taxonomy" id="387096"/>
    <lineage>
        <taxon>Bacteria</taxon>
        <taxon>Pseudomonadati</taxon>
        <taxon>Pseudomonadota</taxon>
        <taxon>Alphaproteobacteria</taxon>
        <taxon>Rhodobacterales</taxon>
        <taxon>Roseobacteraceae</taxon>
        <taxon>Palleronia</taxon>
    </lineage>
</organism>
<dbReference type="InterPro" id="IPR050586">
    <property type="entry name" value="CPA3_Na-H_Antiporter_D"/>
</dbReference>
<dbReference type="PANTHER" id="PTHR42703">
    <property type="entry name" value="NADH DEHYDROGENASE"/>
    <property type="match status" value="1"/>
</dbReference>
<evidence type="ECO:0000259" key="11">
    <source>
        <dbReference type="Pfam" id="PF00361"/>
    </source>
</evidence>
<dbReference type="AlphaFoldDB" id="A0A1H8L148"/>
<dbReference type="Pfam" id="PF00361">
    <property type="entry name" value="Proton_antipo_M"/>
    <property type="match status" value="1"/>
</dbReference>
<dbReference type="InterPro" id="IPR001750">
    <property type="entry name" value="ND/Mrp_TM"/>
</dbReference>
<feature type="transmembrane region" description="Helical" evidence="10">
    <location>
        <begin position="162"/>
        <end position="182"/>
    </location>
</feature>
<gene>
    <name evidence="12" type="ORF">SAMN04488011_10931</name>
</gene>
<dbReference type="PRINTS" id="PR01437">
    <property type="entry name" value="NUOXDRDTASE4"/>
</dbReference>
<evidence type="ECO:0000256" key="7">
    <source>
        <dbReference type="ARBA" id="ARBA00023136"/>
    </source>
</evidence>
<keyword evidence="6 10" id="KW-1133">Transmembrane helix</keyword>
<evidence type="ECO:0000256" key="1">
    <source>
        <dbReference type="ARBA" id="ARBA00002378"/>
    </source>
</evidence>
<name>A0A1H8L148_9RHOB</name>
<comment type="similarity">
    <text evidence="3">Belongs to the CPA3 antiporters (TC 2.A.63) subunit D family.</text>
</comment>
<feature type="transmembrane region" description="Helical" evidence="10">
    <location>
        <begin position="81"/>
        <end position="99"/>
    </location>
</feature>
<comment type="subcellular location">
    <subcellularLocation>
        <location evidence="2">Cell membrane</location>
        <topology evidence="2">Multi-pass membrane protein</topology>
    </subcellularLocation>
    <subcellularLocation>
        <location evidence="8">Membrane</location>
        <topology evidence="8">Multi-pass membrane protein</topology>
    </subcellularLocation>
</comment>
<feature type="region of interest" description="Disordered" evidence="9">
    <location>
        <begin position="520"/>
        <end position="558"/>
    </location>
</feature>
<comment type="function">
    <text evidence="1">NDH-1 shuttles electrons from NADH, via FMN and iron-sulfur (Fe-S) centers, to quinones in the respiratory chain. The immediate electron acceptor for the enzyme in this species is believed to be ubiquinone. Couples the redox reaction to proton translocation (for every two electrons transferred, four hydrogen ions are translocated across the cytoplasmic membrane), and thus conserves the redox energy in a proton gradient.</text>
</comment>
<feature type="transmembrane region" description="Helical" evidence="10">
    <location>
        <begin position="205"/>
        <end position="230"/>
    </location>
</feature>
<evidence type="ECO:0000256" key="9">
    <source>
        <dbReference type="SAM" id="MobiDB-lite"/>
    </source>
</evidence>
<feature type="transmembrane region" description="Helical" evidence="10">
    <location>
        <begin position="304"/>
        <end position="324"/>
    </location>
</feature>
<dbReference type="GO" id="GO:0042773">
    <property type="term" value="P:ATP synthesis coupled electron transport"/>
    <property type="evidence" value="ECO:0007669"/>
    <property type="project" value="InterPro"/>
</dbReference>
<feature type="region of interest" description="Disordered" evidence="9">
    <location>
        <begin position="448"/>
        <end position="468"/>
    </location>
</feature>
<evidence type="ECO:0000256" key="8">
    <source>
        <dbReference type="RuleBase" id="RU000320"/>
    </source>
</evidence>
<dbReference type="NCBIfam" id="NF009309">
    <property type="entry name" value="PRK12666.1"/>
    <property type="match status" value="1"/>
</dbReference>
<dbReference type="PANTHER" id="PTHR42703:SF1">
    <property type="entry name" value="NA(+)_H(+) ANTIPORTER SUBUNIT D1"/>
    <property type="match status" value="1"/>
</dbReference>
<feature type="transmembrane region" description="Helical" evidence="10">
    <location>
        <begin position="412"/>
        <end position="430"/>
    </location>
</feature>
<evidence type="ECO:0000256" key="6">
    <source>
        <dbReference type="ARBA" id="ARBA00022989"/>
    </source>
</evidence>
<feature type="transmembrane region" description="Helical" evidence="10">
    <location>
        <begin position="276"/>
        <end position="297"/>
    </location>
</feature>
<dbReference type="RefSeq" id="WP_091846466.1">
    <property type="nucleotide sequence ID" value="NZ_FOCM01000009.1"/>
</dbReference>
<dbReference type="GO" id="GO:0005886">
    <property type="term" value="C:plasma membrane"/>
    <property type="evidence" value="ECO:0007669"/>
    <property type="project" value="UniProtKB-SubCell"/>
</dbReference>
<dbReference type="OrthoDB" id="9768329at2"/>
<evidence type="ECO:0000256" key="5">
    <source>
        <dbReference type="ARBA" id="ARBA00022692"/>
    </source>
</evidence>
<feature type="transmembrane region" description="Helical" evidence="10">
    <location>
        <begin position="370"/>
        <end position="392"/>
    </location>
</feature>
<feature type="transmembrane region" description="Helical" evidence="10">
    <location>
        <begin position="32"/>
        <end position="50"/>
    </location>
</feature>
<evidence type="ECO:0000313" key="13">
    <source>
        <dbReference type="Proteomes" id="UP000199372"/>
    </source>
</evidence>
<keyword evidence="5 8" id="KW-0812">Transmembrane</keyword>
<feature type="compositionally biased region" description="Basic and acidic residues" evidence="9">
    <location>
        <begin position="528"/>
        <end position="544"/>
    </location>
</feature>
<keyword evidence="4" id="KW-1003">Cell membrane</keyword>
<reference evidence="13" key="1">
    <citation type="submission" date="2016-10" db="EMBL/GenBank/DDBJ databases">
        <authorList>
            <person name="Varghese N."/>
            <person name="Submissions S."/>
        </authorList>
    </citation>
    <scope>NUCLEOTIDE SEQUENCE [LARGE SCALE GENOMIC DNA]</scope>
    <source>
        <strain evidence="13">DSM 26893</strain>
    </source>
</reference>
<accession>A0A1H8L148</accession>
<feature type="domain" description="NADH:quinone oxidoreductase/Mrp antiporter transmembrane" evidence="11">
    <location>
        <begin position="128"/>
        <end position="421"/>
    </location>
</feature>
<sequence>MSHWMTLPVVLPAMLAAIIVLSARFHMNLARTFSVAGTVALTLVAAGLFWRASDGTIDVYALGNWTAPFGIVLVTDRLSTLMLLLTSLLALPVLLYAIGSGWDKRGWHFHALFQFQLMGINGAFLTGDAFNLFVFFEVLLIASYGLMIHAGGAERLRAGVQYVLYNLLGSTLFLFALGTLYAETGTLNMADLAERVSMMGPDATAGIRVASVLLILVFAVKAAVLPLHFWLPASYSEAPGPVAALFAIMTKVGAYSIIRFYTLVFPPDLEITQGLFGTWLLPAALLTLTVGMVGVLGARRLDRLVAFSVIGSMGMLLIAVSVFTETGISAALYYALHSTLATAALFLLVDTVRERRGGIGARLQDATPIMGGPLVAGLFFAAAIAMCGLPPLSGFVGKLLVLDAARDNALAVWVWAVVLSTSLVAIVGFGRAGSQVFWKAHQVAATRADGTERDAEADLDNAPDPEPSPAALPMVAIGALIAGLVALTVAAGPVKRTLDATAAQLFAPEPYITTVMSTEGKDLSGYGHGDEGYGDGESKGDDGAHGGSADDTSDPEGH</sequence>
<protein>
    <submittedName>
        <fullName evidence="12">Multisubunit potassium/proton antiporter, PhaD subunit</fullName>
    </submittedName>
</protein>
<keyword evidence="13" id="KW-1185">Reference proteome</keyword>
<feature type="transmembrane region" description="Helical" evidence="10">
    <location>
        <begin position="130"/>
        <end position="150"/>
    </location>
</feature>
<evidence type="ECO:0000256" key="3">
    <source>
        <dbReference type="ARBA" id="ARBA00005346"/>
    </source>
</evidence>
<keyword evidence="7 10" id="KW-0472">Membrane</keyword>
<feature type="transmembrane region" description="Helical" evidence="10">
    <location>
        <begin position="57"/>
        <end position="75"/>
    </location>
</feature>
<evidence type="ECO:0000256" key="10">
    <source>
        <dbReference type="SAM" id="Phobius"/>
    </source>
</evidence>
<evidence type="ECO:0000256" key="4">
    <source>
        <dbReference type="ARBA" id="ARBA00022475"/>
    </source>
</evidence>
<dbReference type="GO" id="GO:0008137">
    <property type="term" value="F:NADH dehydrogenase (ubiquinone) activity"/>
    <property type="evidence" value="ECO:0007669"/>
    <property type="project" value="InterPro"/>
</dbReference>